<dbReference type="InterPro" id="IPR040442">
    <property type="entry name" value="Pyrv_kinase-like_dom_sf"/>
</dbReference>
<feature type="domain" description="PTS EIIA type-4" evidence="16">
    <location>
        <begin position="1"/>
        <end position="141"/>
    </location>
</feature>
<keyword evidence="10 18" id="KW-0808">Transferase</keyword>
<comment type="similarity">
    <text evidence="6">Belongs to the PEP-utilizing enzyme family.</text>
</comment>
<evidence type="ECO:0000256" key="10">
    <source>
        <dbReference type="ARBA" id="ARBA00022679"/>
    </source>
</evidence>
<protein>
    <submittedName>
        <fullName evidence="18">Phosphoenolpyruvate--protein phosphotransferase</fullName>
        <ecNumber evidence="18">2.7.3.9</ecNumber>
    </submittedName>
</protein>
<dbReference type="EMBL" id="RJLM01000002">
    <property type="protein sequence ID" value="RWX56109.1"/>
    <property type="molecule type" value="Genomic_DNA"/>
</dbReference>
<name>A0A3S3QTH5_9GAMM</name>
<evidence type="ECO:0000313" key="18">
    <source>
        <dbReference type="EMBL" id="RWX56109.1"/>
    </source>
</evidence>
<dbReference type="PROSITE" id="PS00370">
    <property type="entry name" value="PEP_ENZYMES_PHOS_SITE"/>
    <property type="match status" value="1"/>
</dbReference>
<keyword evidence="8" id="KW-0963">Cytoplasm</keyword>
<evidence type="ECO:0000256" key="3">
    <source>
        <dbReference type="ARBA" id="ARBA00001946"/>
    </source>
</evidence>
<dbReference type="PRINTS" id="PR01736">
    <property type="entry name" value="PHPHTRNFRASE"/>
</dbReference>
<dbReference type="NCBIfam" id="TIGR01003">
    <property type="entry name" value="PTS_HPr_family"/>
    <property type="match status" value="1"/>
</dbReference>
<dbReference type="PROSITE" id="PS51096">
    <property type="entry name" value="PTS_EIIA_TYPE_4"/>
    <property type="match status" value="1"/>
</dbReference>
<evidence type="ECO:0000256" key="1">
    <source>
        <dbReference type="ARBA" id="ARBA00000683"/>
    </source>
</evidence>
<dbReference type="SUPFAM" id="SSF52009">
    <property type="entry name" value="Phosphohistidine domain"/>
    <property type="match status" value="1"/>
</dbReference>
<dbReference type="PANTHER" id="PTHR46244">
    <property type="entry name" value="PHOSPHOENOLPYRUVATE-PROTEIN PHOSPHOTRANSFERASE"/>
    <property type="match status" value="1"/>
</dbReference>
<dbReference type="Gene3D" id="3.20.20.60">
    <property type="entry name" value="Phosphoenolpyruvate-binding domains"/>
    <property type="match status" value="1"/>
</dbReference>
<dbReference type="EC" id="2.7.3.9" evidence="18"/>
<dbReference type="Pfam" id="PF02896">
    <property type="entry name" value="PEP-utilizers_C"/>
    <property type="match status" value="1"/>
</dbReference>
<dbReference type="InterPro" id="IPR036662">
    <property type="entry name" value="PTS_EIIA_man-typ_sf"/>
</dbReference>
<keyword evidence="9" id="KW-0762">Sugar transport</keyword>
<evidence type="ECO:0000256" key="5">
    <source>
        <dbReference type="ARBA" id="ARBA00004496"/>
    </source>
</evidence>
<keyword evidence="7" id="KW-0813">Transport</keyword>
<dbReference type="NCBIfam" id="TIGR02364">
    <property type="entry name" value="dha_pts"/>
    <property type="match status" value="1"/>
</dbReference>
<dbReference type="PROSITE" id="PS51350">
    <property type="entry name" value="PTS_HPR_DOM"/>
    <property type="match status" value="1"/>
</dbReference>
<keyword evidence="18" id="KW-0670">Pyruvate</keyword>
<evidence type="ECO:0000256" key="6">
    <source>
        <dbReference type="ARBA" id="ARBA00007837"/>
    </source>
</evidence>
<dbReference type="InterPro" id="IPR000032">
    <property type="entry name" value="HPr-like"/>
</dbReference>
<dbReference type="RefSeq" id="WP_128783196.1">
    <property type="nucleotide sequence ID" value="NZ_JAKJSG010000020.1"/>
</dbReference>
<dbReference type="InterPro" id="IPR006318">
    <property type="entry name" value="PTS_EI-like"/>
</dbReference>
<dbReference type="InterPro" id="IPR012844">
    <property type="entry name" value="DhaM_N"/>
</dbReference>
<dbReference type="GO" id="GO:0047324">
    <property type="term" value="F:phosphoenolpyruvate-glycerone phosphotransferase activity"/>
    <property type="evidence" value="ECO:0007669"/>
    <property type="project" value="UniProtKB-EC"/>
</dbReference>
<dbReference type="Pfam" id="PF03610">
    <property type="entry name" value="EIIA-man"/>
    <property type="match status" value="1"/>
</dbReference>
<sequence length="835" mass="88792">MVSIVIVSHSPDLAKGVHALASQMTQGKVKIAVAAGVDDPENPIGTDAIAVMTAIEDVYSPQGVLVLVDMGSAILSTDTALELIDSEQAANVHVCAAPLIEGAMSACVAAAAGMPLEEVINEAHTALVAKYTLLDQGKKLPGTGSVQDNTSPELPAAEDEITFEWQVQNPHGIHARPASAIVGTVSPFDTQIWLECHGTRVSARSINSIALLGAGQGDNLTCIASGNEASQALQAFASLAENHFNESIDAPAVPVSHQQHHQAVRQQITRHQDGRLSAIAASEGIAIAPIWHYRATMPKARDRDYLGYGREWALFSDASGAAQKTLAELAEQTAMTGSQSDSEIFTAHSQILTDPELVETIKQRLKEAVNVEIAWSQLIEKTAQAYKDSPSDYMQARANDVYDVGRRVMGLLIGEAEQQITLTEPVILVATDLSPSDTAQLDPAMVKGIILEQGGSTSHSAILARSLGIPAVVGLNGVTAKCQEGQLAVIRGSSGEVWLAPTAQRLEKARREQDSLDRQSKLARAQAMEDARTQDGKALNVYANLASLEDAQQALCHGAEGVGLVRSEFLFMDSEQAPSEQSQYESYAQIAAAFGDKPVIIRTLDIGGDKPLAYLQQGGEDNPFLGCRGLRLCLQNVEVFKVQLNALLRARAKSPNLQIMFPMVSTMEELNQAKYLLNGCYEALQDSGIPAAMPEIGIMIEVPAAVANARQLAKEVSFFSVGTNDLTQYVMAADRGNDRVSYLVSAAQPAVLRMIEQAAQAAHEAGITIGICGEMAGDPKLTAALIGMGIDELSMSSNRIAAVKQAVRATESKLAEQTAGKVLNAATLKQVMSLL</sequence>
<dbReference type="PRINTS" id="PR00107">
    <property type="entry name" value="PHOSPHOCPHPR"/>
</dbReference>
<dbReference type="GO" id="GO:0008965">
    <property type="term" value="F:phosphoenolpyruvate-protein phosphotransferase activity"/>
    <property type="evidence" value="ECO:0007669"/>
    <property type="project" value="UniProtKB-EC"/>
</dbReference>
<gene>
    <name evidence="18" type="primary">ptsP</name>
    <name evidence="18" type="ORF">EDI28_07410</name>
</gene>
<dbReference type="Gene3D" id="1.10.274.10">
    <property type="entry name" value="PtsI, HPr-binding domain"/>
    <property type="match status" value="1"/>
</dbReference>
<dbReference type="InterPro" id="IPR018274">
    <property type="entry name" value="PEP_util_AS"/>
</dbReference>
<keyword evidence="14" id="KW-0460">Magnesium</keyword>
<dbReference type="Gene3D" id="3.50.30.10">
    <property type="entry name" value="Phosphohistidine domain"/>
    <property type="match status" value="1"/>
</dbReference>
<dbReference type="InterPro" id="IPR008279">
    <property type="entry name" value="PEP-util_enz_mobile_dom"/>
</dbReference>
<evidence type="ECO:0000256" key="7">
    <source>
        <dbReference type="ARBA" id="ARBA00022448"/>
    </source>
</evidence>
<dbReference type="GO" id="GO:0005737">
    <property type="term" value="C:cytoplasm"/>
    <property type="evidence" value="ECO:0007669"/>
    <property type="project" value="UniProtKB-SubCell"/>
</dbReference>
<dbReference type="AlphaFoldDB" id="A0A3S3QTH5"/>
<dbReference type="InterPro" id="IPR035895">
    <property type="entry name" value="HPr-like_sf"/>
</dbReference>
<dbReference type="Proteomes" id="UP000287563">
    <property type="component" value="Unassembled WGS sequence"/>
</dbReference>
<dbReference type="InterPro" id="IPR023151">
    <property type="entry name" value="PEP_util_CS"/>
</dbReference>
<evidence type="ECO:0000313" key="19">
    <source>
        <dbReference type="Proteomes" id="UP000287563"/>
    </source>
</evidence>
<dbReference type="Pfam" id="PF05524">
    <property type="entry name" value="PEP-utilisers_N"/>
    <property type="match status" value="1"/>
</dbReference>
<dbReference type="PROSITE" id="PS00742">
    <property type="entry name" value="PEP_ENZYMES_2"/>
    <property type="match status" value="1"/>
</dbReference>
<dbReference type="PROSITE" id="PS00369">
    <property type="entry name" value="PTS_HPR_HIS"/>
    <property type="match status" value="1"/>
</dbReference>
<dbReference type="Pfam" id="PF00391">
    <property type="entry name" value="PEP-utilizers"/>
    <property type="match status" value="1"/>
</dbReference>
<dbReference type="GO" id="GO:0009401">
    <property type="term" value="P:phosphoenolpyruvate-dependent sugar phosphotransferase system"/>
    <property type="evidence" value="ECO:0007669"/>
    <property type="project" value="UniProtKB-KW"/>
</dbReference>
<evidence type="ECO:0000259" key="16">
    <source>
        <dbReference type="PROSITE" id="PS51096"/>
    </source>
</evidence>
<evidence type="ECO:0000256" key="2">
    <source>
        <dbReference type="ARBA" id="ARBA00001113"/>
    </source>
</evidence>
<evidence type="ECO:0000256" key="4">
    <source>
        <dbReference type="ARBA" id="ARBA00002788"/>
    </source>
</evidence>
<comment type="caution">
    <text evidence="18">The sequence shown here is derived from an EMBL/GenBank/DDBJ whole genome shotgun (WGS) entry which is preliminary data.</text>
</comment>
<dbReference type="SUPFAM" id="SSF55594">
    <property type="entry name" value="HPr-like"/>
    <property type="match status" value="1"/>
</dbReference>
<dbReference type="GO" id="GO:0046872">
    <property type="term" value="F:metal ion binding"/>
    <property type="evidence" value="ECO:0007669"/>
    <property type="project" value="UniProtKB-KW"/>
</dbReference>
<keyword evidence="13" id="KW-0418">Kinase</keyword>
<comment type="subunit">
    <text evidence="15">Homodimer. The dihydroxyacetone kinase complex is composed of a homodimer of DhaM, a homodimer of DhaK and the subunit DhaL.</text>
</comment>
<dbReference type="SUPFAM" id="SSF51621">
    <property type="entry name" value="Phosphoenolpyruvate/pyruvate domain"/>
    <property type="match status" value="1"/>
</dbReference>
<keyword evidence="11" id="KW-0598">Phosphotransferase system</keyword>
<comment type="function">
    <text evidence="4">Component of the dihydroxyacetone kinase complex, which is responsible for the phosphoenolpyruvate (PEP)-dependent phosphorylation of dihydroxyacetone. DhaM serves as the phosphoryl donor. Is phosphorylated by phosphoenolpyruvate in an EI- and HPr-dependent reaction, and a phosphorelay system on histidine residues finally leads to phosphoryl transfer to DhaL and dihydroxyacetone.</text>
</comment>
<evidence type="ECO:0000256" key="14">
    <source>
        <dbReference type="ARBA" id="ARBA00022842"/>
    </source>
</evidence>
<evidence type="ECO:0000256" key="8">
    <source>
        <dbReference type="ARBA" id="ARBA00022490"/>
    </source>
</evidence>
<dbReference type="PANTHER" id="PTHR46244:SF6">
    <property type="entry name" value="PHOSPHOENOLPYRUVATE-PROTEIN PHOSPHOTRANSFERASE"/>
    <property type="match status" value="1"/>
</dbReference>
<accession>A0A3S3QTH5</accession>
<evidence type="ECO:0000256" key="15">
    <source>
        <dbReference type="ARBA" id="ARBA00046577"/>
    </source>
</evidence>
<evidence type="ECO:0000256" key="11">
    <source>
        <dbReference type="ARBA" id="ARBA00022683"/>
    </source>
</evidence>
<dbReference type="InterPro" id="IPR050499">
    <property type="entry name" value="PEP-utilizing_PTS_enzyme"/>
</dbReference>
<keyword evidence="19" id="KW-1185">Reference proteome</keyword>
<dbReference type="OrthoDB" id="9765468at2"/>
<organism evidence="18 19">
    <name type="scientific">Photobacterium chitinilyticum</name>
    <dbReference type="NCBI Taxonomy" id="2485123"/>
    <lineage>
        <taxon>Bacteria</taxon>
        <taxon>Pseudomonadati</taxon>
        <taxon>Pseudomonadota</taxon>
        <taxon>Gammaproteobacteria</taxon>
        <taxon>Vibrionales</taxon>
        <taxon>Vibrionaceae</taxon>
        <taxon>Photobacterium</taxon>
    </lineage>
</organism>
<dbReference type="CDD" id="cd00367">
    <property type="entry name" value="PTS-HPr_like"/>
    <property type="match status" value="1"/>
</dbReference>
<proteinExistence type="inferred from homology"/>
<comment type="cofactor">
    <cofactor evidence="3">
        <name>Mg(2+)</name>
        <dbReference type="ChEBI" id="CHEBI:18420"/>
    </cofactor>
</comment>
<dbReference type="InterPro" id="IPR004701">
    <property type="entry name" value="PTS_EIIA_man-typ"/>
</dbReference>
<evidence type="ECO:0000256" key="13">
    <source>
        <dbReference type="ARBA" id="ARBA00022777"/>
    </source>
</evidence>
<comment type="catalytic activity">
    <reaction evidence="1">
        <text>L-histidyl-[protein] + phosphoenolpyruvate = N(pros)-phospho-L-histidyl-[protein] + pyruvate</text>
        <dbReference type="Rhea" id="RHEA:23880"/>
        <dbReference type="Rhea" id="RHEA-COMP:9745"/>
        <dbReference type="Rhea" id="RHEA-COMP:9746"/>
        <dbReference type="ChEBI" id="CHEBI:15361"/>
        <dbReference type="ChEBI" id="CHEBI:29979"/>
        <dbReference type="ChEBI" id="CHEBI:58702"/>
        <dbReference type="ChEBI" id="CHEBI:64837"/>
        <dbReference type="EC" id="2.7.3.9"/>
    </reaction>
</comment>
<dbReference type="InterPro" id="IPR015813">
    <property type="entry name" value="Pyrv/PenolPyrv_kinase-like_dom"/>
</dbReference>
<dbReference type="InterPro" id="IPR008731">
    <property type="entry name" value="PTS_EIN"/>
</dbReference>
<keyword evidence="12" id="KW-0479">Metal-binding</keyword>
<dbReference type="SUPFAM" id="SSF47831">
    <property type="entry name" value="Enzyme I of the PEP:sugar phosphotransferase system HPr-binding (sub)domain"/>
    <property type="match status" value="1"/>
</dbReference>
<dbReference type="InterPro" id="IPR036637">
    <property type="entry name" value="Phosphohistidine_dom_sf"/>
</dbReference>
<reference evidence="18 19" key="1">
    <citation type="submission" date="2018-11" db="EMBL/GenBank/DDBJ databases">
        <title>Photobacterium sp. BEI247 sp. nov., a marine bacterium isolated from Yongle Blue Hole in the South China Sea.</title>
        <authorList>
            <person name="Wang X."/>
        </authorList>
    </citation>
    <scope>NUCLEOTIDE SEQUENCE [LARGE SCALE GENOMIC DNA]</scope>
    <source>
        <strain evidence="19">BEI247</strain>
    </source>
</reference>
<dbReference type="SUPFAM" id="SSF53062">
    <property type="entry name" value="PTS system fructose IIA component-like"/>
    <property type="match status" value="1"/>
</dbReference>
<dbReference type="InterPro" id="IPR000121">
    <property type="entry name" value="PEP_util_C"/>
</dbReference>
<dbReference type="Gene3D" id="3.40.50.510">
    <property type="entry name" value="Phosphotransferase system, mannose-type IIA component"/>
    <property type="match status" value="1"/>
</dbReference>
<comment type="catalytic activity">
    <reaction evidence="2">
        <text>dihydroxyacetone + phosphoenolpyruvate = dihydroxyacetone phosphate + pyruvate</text>
        <dbReference type="Rhea" id="RHEA:18381"/>
        <dbReference type="ChEBI" id="CHEBI:15361"/>
        <dbReference type="ChEBI" id="CHEBI:16016"/>
        <dbReference type="ChEBI" id="CHEBI:57642"/>
        <dbReference type="ChEBI" id="CHEBI:58702"/>
        <dbReference type="EC" id="2.7.1.121"/>
    </reaction>
</comment>
<dbReference type="NCBIfam" id="TIGR01417">
    <property type="entry name" value="PTS_I_fam"/>
    <property type="match status" value="1"/>
</dbReference>
<dbReference type="Pfam" id="PF00381">
    <property type="entry name" value="PTS-HPr"/>
    <property type="match status" value="1"/>
</dbReference>
<evidence type="ECO:0000259" key="17">
    <source>
        <dbReference type="PROSITE" id="PS51350"/>
    </source>
</evidence>
<evidence type="ECO:0000256" key="9">
    <source>
        <dbReference type="ARBA" id="ARBA00022597"/>
    </source>
</evidence>
<dbReference type="Gene3D" id="3.30.1340.10">
    <property type="entry name" value="HPr-like"/>
    <property type="match status" value="1"/>
</dbReference>
<dbReference type="GO" id="GO:0016020">
    <property type="term" value="C:membrane"/>
    <property type="evidence" value="ECO:0007669"/>
    <property type="project" value="InterPro"/>
</dbReference>
<dbReference type="InterPro" id="IPR001020">
    <property type="entry name" value="PTS_HPr_His_P_site"/>
</dbReference>
<evidence type="ECO:0000256" key="12">
    <source>
        <dbReference type="ARBA" id="ARBA00022723"/>
    </source>
</evidence>
<feature type="domain" description="HPr" evidence="17">
    <location>
        <begin position="160"/>
        <end position="247"/>
    </location>
</feature>
<comment type="subcellular location">
    <subcellularLocation>
        <location evidence="5">Cytoplasm</location>
    </subcellularLocation>
</comment>
<dbReference type="InterPro" id="IPR036618">
    <property type="entry name" value="PtsI_HPr-bd_sf"/>
</dbReference>